<organism evidence="2 3">
    <name type="scientific">Dendrothele bispora (strain CBS 962.96)</name>
    <dbReference type="NCBI Taxonomy" id="1314807"/>
    <lineage>
        <taxon>Eukaryota</taxon>
        <taxon>Fungi</taxon>
        <taxon>Dikarya</taxon>
        <taxon>Basidiomycota</taxon>
        <taxon>Agaricomycotina</taxon>
        <taxon>Agaricomycetes</taxon>
        <taxon>Agaricomycetidae</taxon>
        <taxon>Agaricales</taxon>
        <taxon>Agaricales incertae sedis</taxon>
        <taxon>Dendrothele</taxon>
    </lineage>
</organism>
<feature type="region of interest" description="Disordered" evidence="1">
    <location>
        <begin position="1"/>
        <end position="221"/>
    </location>
</feature>
<keyword evidence="3" id="KW-1185">Reference proteome</keyword>
<proteinExistence type="predicted"/>
<protein>
    <submittedName>
        <fullName evidence="2">Uncharacterized protein</fullName>
    </submittedName>
</protein>
<gene>
    <name evidence="2" type="ORF">K435DRAFT_872561</name>
</gene>
<evidence type="ECO:0000256" key="1">
    <source>
        <dbReference type="SAM" id="MobiDB-lite"/>
    </source>
</evidence>
<dbReference type="AlphaFoldDB" id="A0A4S8L1B1"/>
<name>A0A4S8L1B1_DENBC</name>
<dbReference type="Proteomes" id="UP000297245">
    <property type="component" value="Unassembled WGS sequence"/>
</dbReference>
<evidence type="ECO:0000313" key="2">
    <source>
        <dbReference type="EMBL" id="THU82199.1"/>
    </source>
</evidence>
<feature type="compositionally biased region" description="Low complexity" evidence="1">
    <location>
        <begin position="1"/>
        <end position="15"/>
    </location>
</feature>
<sequence length="241" mass="25292">MVVVPSASSSNPSPSFKASFVPPSLYQDVQHNSPSTSPTSSAYSSAHSSPNAQVINLPPQGQLPPPQDATHLSPFSPTLASPPGPSSESGTRPPDSLPSSSGGRTSSSPSRPHSVRVSVAFTASSATLYNDSSPSSPPFPVPQIPIGSHGTYYLPHIPSPGPHTTTNDNNSDALPPPPLPPKSNRPGYIDEEGGYGQGQGHYKPNNTTNTNTSTTKPFKLQKSRRFIDSRFSSRVVEVRSA</sequence>
<feature type="compositionally biased region" description="Polar residues" evidence="1">
    <location>
        <begin position="162"/>
        <end position="172"/>
    </location>
</feature>
<feature type="compositionally biased region" description="Polar residues" evidence="1">
    <location>
        <begin position="121"/>
        <end position="131"/>
    </location>
</feature>
<feature type="compositionally biased region" description="Low complexity" evidence="1">
    <location>
        <begin position="97"/>
        <end position="119"/>
    </location>
</feature>
<feature type="compositionally biased region" description="Low complexity" evidence="1">
    <location>
        <begin position="31"/>
        <end position="60"/>
    </location>
</feature>
<dbReference type="EMBL" id="ML179750">
    <property type="protein sequence ID" value="THU82199.1"/>
    <property type="molecule type" value="Genomic_DNA"/>
</dbReference>
<feature type="compositionally biased region" description="Low complexity" evidence="1">
    <location>
        <begin position="205"/>
        <end position="215"/>
    </location>
</feature>
<feature type="compositionally biased region" description="Pro residues" evidence="1">
    <location>
        <begin position="174"/>
        <end position="183"/>
    </location>
</feature>
<reference evidence="2 3" key="1">
    <citation type="journal article" date="2019" name="Nat. Ecol. Evol.">
        <title>Megaphylogeny resolves global patterns of mushroom evolution.</title>
        <authorList>
            <person name="Varga T."/>
            <person name="Krizsan K."/>
            <person name="Foldi C."/>
            <person name="Dima B."/>
            <person name="Sanchez-Garcia M."/>
            <person name="Sanchez-Ramirez S."/>
            <person name="Szollosi G.J."/>
            <person name="Szarkandi J.G."/>
            <person name="Papp V."/>
            <person name="Albert L."/>
            <person name="Andreopoulos W."/>
            <person name="Angelini C."/>
            <person name="Antonin V."/>
            <person name="Barry K.W."/>
            <person name="Bougher N.L."/>
            <person name="Buchanan P."/>
            <person name="Buyck B."/>
            <person name="Bense V."/>
            <person name="Catcheside P."/>
            <person name="Chovatia M."/>
            <person name="Cooper J."/>
            <person name="Damon W."/>
            <person name="Desjardin D."/>
            <person name="Finy P."/>
            <person name="Geml J."/>
            <person name="Haridas S."/>
            <person name="Hughes K."/>
            <person name="Justo A."/>
            <person name="Karasinski D."/>
            <person name="Kautmanova I."/>
            <person name="Kiss B."/>
            <person name="Kocsube S."/>
            <person name="Kotiranta H."/>
            <person name="LaButti K.M."/>
            <person name="Lechner B.E."/>
            <person name="Liimatainen K."/>
            <person name="Lipzen A."/>
            <person name="Lukacs Z."/>
            <person name="Mihaltcheva S."/>
            <person name="Morgado L.N."/>
            <person name="Niskanen T."/>
            <person name="Noordeloos M.E."/>
            <person name="Ohm R.A."/>
            <person name="Ortiz-Santana B."/>
            <person name="Ovrebo C."/>
            <person name="Racz N."/>
            <person name="Riley R."/>
            <person name="Savchenko A."/>
            <person name="Shiryaev A."/>
            <person name="Soop K."/>
            <person name="Spirin V."/>
            <person name="Szebenyi C."/>
            <person name="Tomsovsky M."/>
            <person name="Tulloss R.E."/>
            <person name="Uehling J."/>
            <person name="Grigoriev I.V."/>
            <person name="Vagvolgyi C."/>
            <person name="Papp T."/>
            <person name="Martin F.M."/>
            <person name="Miettinen O."/>
            <person name="Hibbett D.S."/>
            <person name="Nagy L.G."/>
        </authorList>
    </citation>
    <scope>NUCLEOTIDE SEQUENCE [LARGE SCALE GENOMIC DNA]</scope>
    <source>
        <strain evidence="2 3">CBS 962.96</strain>
    </source>
</reference>
<accession>A0A4S8L1B1</accession>
<evidence type="ECO:0000313" key="3">
    <source>
        <dbReference type="Proteomes" id="UP000297245"/>
    </source>
</evidence>